<feature type="region of interest" description="Disordered" evidence="1">
    <location>
        <begin position="90"/>
        <end position="124"/>
    </location>
</feature>
<evidence type="ECO:0000313" key="3">
    <source>
        <dbReference type="Proteomes" id="UP001604277"/>
    </source>
</evidence>
<organism evidence="2 3">
    <name type="scientific">Forsythia ovata</name>
    <dbReference type="NCBI Taxonomy" id="205694"/>
    <lineage>
        <taxon>Eukaryota</taxon>
        <taxon>Viridiplantae</taxon>
        <taxon>Streptophyta</taxon>
        <taxon>Embryophyta</taxon>
        <taxon>Tracheophyta</taxon>
        <taxon>Spermatophyta</taxon>
        <taxon>Magnoliopsida</taxon>
        <taxon>eudicotyledons</taxon>
        <taxon>Gunneridae</taxon>
        <taxon>Pentapetalae</taxon>
        <taxon>asterids</taxon>
        <taxon>lamiids</taxon>
        <taxon>Lamiales</taxon>
        <taxon>Oleaceae</taxon>
        <taxon>Forsythieae</taxon>
        <taxon>Forsythia</taxon>
    </lineage>
</organism>
<name>A0ABD1NTZ3_9LAMI</name>
<protein>
    <submittedName>
        <fullName evidence="2">Uncharacterized protein</fullName>
    </submittedName>
</protein>
<dbReference type="AlphaFoldDB" id="A0ABD1NTZ3"/>
<proteinExistence type="predicted"/>
<sequence length="124" mass="13482">MEDVPAKVSGGRSTTGRRRESGMVSPESRSPATKGQEKNHPLLPPGHIPSGKGEGCKWVRAQSPRAVAIGCDHNRREAAHPLSHRAVVVSPTNAKSPSKPFQNRSSRWTKNGKIATEPKWQNCD</sequence>
<accession>A0ABD1NTZ3</accession>
<feature type="region of interest" description="Disordered" evidence="1">
    <location>
        <begin position="1"/>
        <end position="55"/>
    </location>
</feature>
<evidence type="ECO:0000313" key="2">
    <source>
        <dbReference type="EMBL" id="KAL2455090.1"/>
    </source>
</evidence>
<evidence type="ECO:0000256" key="1">
    <source>
        <dbReference type="SAM" id="MobiDB-lite"/>
    </source>
</evidence>
<feature type="compositionally biased region" description="Polar residues" evidence="1">
    <location>
        <begin position="90"/>
        <end position="109"/>
    </location>
</feature>
<keyword evidence="3" id="KW-1185">Reference proteome</keyword>
<reference evidence="3" key="1">
    <citation type="submission" date="2024-07" db="EMBL/GenBank/DDBJ databases">
        <title>Two chromosome-level genome assemblies of Korean endemic species Abeliophyllum distichum and Forsythia ovata (Oleaceae).</title>
        <authorList>
            <person name="Jang H."/>
        </authorList>
    </citation>
    <scope>NUCLEOTIDE SEQUENCE [LARGE SCALE GENOMIC DNA]</scope>
</reference>
<gene>
    <name evidence="2" type="ORF">Fot_57831</name>
</gene>
<dbReference type="Proteomes" id="UP001604277">
    <property type="component" value="Unassembled WGS sequence"/>
</dbReference>
<comment type="caution">
    <text evidence="2">The sequence shown here is derived from an EMBL/GenBank/DDBJ whole genome shotgun (WGS) entry which is preliminary data.</text>
</comment>
<dbReference type="EMBL" id="JBFOLJ010000139">
    <property type="protein sequence ID" value="KAL2455090.1"/>
    <property type="molecule type" value="Genomic_DNA"/>
</dbReference>